<gene>
    <name evidence="2" type="ORF">PUND_11420</name>
</gene>
<keyword evidence="3" id="KW-1185">Reference proteome</keyword>
<proteinExistence type="predicted"/>
<accession>A0ABN0NHB4</accession>
<keyword evidence="1" id="KW-0472">Membrane</keyword>
<evidence type="ECO:0000256" key="1">
    <source>
        <dbReference type="SAM" id="Phobius"/>
    </source>
</evidence>
<evidence type="ECO:0000313" key="2">
    <source>
        <dbReference type="EMBL" id="ERG60604.1"/>
    </source>
</evidence>
<feature type="transmembrane region" description="Helical" evidence="1">
    <location>
        <begin position="20"/>
        <end position="38"/>
    </location>
</feature>
<reference evidence="2" key="2">
    <citation type="submission" date="2013-04" db="EMBL/GenBank/DDBJ databases">
        <title>Genome sequence of Pseudoalteromonas undina.</title>
        <authorList>
            <person name="Xie B.-B."/>
            <person name="Rong J.-C."/>
            <person name="Qin Q.-L."/>
            <person name="Shu Y.-L."/>
            <person name="Zhang Y.-Z."/>
        </authorList>
    </citation>
    <scope>NUCLEOTIDE SEQUENCE</scope>
    <source>
        <strain evidence="2">NCIMB 2128</strain>
    </source>
</reference>
<sequence length="64" mass="7217">MAFASNSDIKGLEKAAKDNALTLILFAFFCTWWAKSIGRSALGWFQYFSNRFLCLAAPSKHQLL</sequence>
<comment type="caution">
    <text evidence="2">The sequence shown here is derived from an EMBL/GenBank/DDBJ whole genome shotgun (WGS) entry which is preliminary data.</text>
</comment>
<keyword evidence="1" id="KW-1133">Transmembrane helix</keyword>
<evidence type="ECO:0000313" key="3">
    <source>
        <dbReference type="Proteomes" id="UP000016534"/>
    </source>
</evidence>
<name>A0ABN0NHB4_9GAMM</name>
<dbReference type="EMBL" id="AHCF02000022">
    <property type="protein sequence ID" value="ERG60604.1"/>
    <property type="molecule type" value="Genomic_DNA"/>
</dbReference>
<keyword evidence="1" id="KW-0812">Transmembrane</keyword>
<protein>
    <submittedName>
        <fullName evidence="2">Uncharacterized protein</fullName>
    </submittedName>
</protein>
<organism evidence="2 3">
    <name type="scientific">Pseudoalteromonas undina</name>
    <dbReference type="NCBI Taxonomy" id="43660"/>
    <lineage>
        <taxon>Bacteria</taxon>
        <taxon>Pseudomonadati</taxon>
        <taxon>Pseudomonadota</taxon>
        <taxon>Gammaproteobacteria</taxon>
        <taxon>Alteromonadales</taxon>
        <taxon>Pseudoalteromonadaceae</taxon>
        <taxon>Pseudoalteromonas</taxon>
    </lineage>
</organism>
<reference evidence="2" key="1">
    <citation type="journal article" date="2012" name="J. Bacteriol.">
        <title>Genome sequences of type strains of seven species of the marine bacterium Pseudoalteromonas.</title>
        <authorList>
            <person name="Xie B.B."/>
            <person name="Shu Y.L."/>
            <person name="Qin Q.L."/>
            <person name="Rong J.C."/>
            <person name="Zhang X.Y."/>
            <person name="Chen X.L."/>
            <person name="Shi M."/>
            <person name="He H.L."/>
            <person name="Zhou B.C."/>
            <person name="Zhang Y.Z."/>
        </authorList>
    </citation>
    <scope>NUCLEOTIDE SEQUENCE [LARGE SCALE GENOMIC DNA]</scope>
    <source>
        <strain evidence="2">NCIMB 2128</strain>
    </source>
</reference>
<dbReference type="Proteomes" id="UP000016534">
    <property type="component" value="Unassembled WGS sequence"/>
</dbReference>